<proteinExistence type="predicted"/>
<dbReference type="PANTHER" id="PTHR33480:SF1">
    <property type="entry name" value="TYR RECOMBINASE DOMAIN-CONTAINING PROTEIN"/>
    <property type="match status" value="1"/>
</dbReference>
<dbReference type="EMBL" id="JARBDR010000486">
    <property type="protein sequence ID" value="KAJ8311810.1"/>
    <property type="molecule type" value="Genomic_DNA"/>
</dbReference>
<gene>
    <name evidence="1" type="ORF">KUTeg_010623</name>
</gene>
<evidence type="ECO:0000313" key="2">
    <source>
        <dbReference type="Proteomes" id="UP001217089"/>
    </source>
</evidence>
<evidence type="ECO:0000313" key="1">
    <source>
        <dbReference type="EMBL" id="KAJ8311810.1"/>
    </source>
</evidence>
<organism evidence="1 2">
    <name type="scientific">Tegillarca granosa</name>
    <name type="common">Malaysian cockle</name>
    <name type="synonym">Anadara granosa</name>
    <dbReference type="NCBI Taxonomy" id="220873"/>
    <lineage>
        <taxon>Eukaryota</taxon>
        <taxon>Metazoa</taxon>
        <taxon>Spiralia</taxon>
        <taxon>Lophotrochozoa</taxon>
        <taxon>Mollusca</taxon>
        <taxon>Bivalvia</taxon>
        <taxon>Autobranchia</taxon>
        <taxon>Pteriomorphia</taxon>
        <taxon>Arcoida</taxon>
        <taxon>Arcoidea</taxon>
        <taxon>Arcidae</taxon>
        <taxon>Tegillarca</taxon>
    </lineage>
</organism>
<dbReference type="PANTHER" id="PTHR33480">
    <property type="entry name" value="SET DOMAIN-CONTAINING PROTEIN-RELATED"/>
    <property type="match status" value="1"/>
</dbReference>
<accession>A0ABQ9F325</accession>
<sequence length="289" mass="32402">MFKRVGILMVANVRQKLRELGQLSIHLRNQCSVLTFEDAINPKHFDGIVTANWEIAGSVESSDNSLTQKRASKHSLNRLAELKRGSAIRNGDDIARKEAGDYILLHKKQTLGEERKTLSTWRDLAQVILSRGTIFNKGRGGEVGQMSLTMNENRIERTTVIKKLKILFNVGLNSSNELEWLANHMGHGLAVHKHFYRLREQTLELAEVSKLLIATDDGQAYKFVGKSLDEINLEGNRIVYAFISEGIGHLCSPQESSVLDIYEAKMTFIDGSLRCSASVLSKTLTNYNS</sequence>
<dbReference type="Proteomes" id="UP001217089">
    <property type="component" value="Unassembled WGS sequence"/>
</dbReference>
<protein>
    <submittedName>
        <fullName evidence="1">Uncharacterized protein</fullName>
    </submittedName>
</protein>
<reference evidence="1 2" key="1">
    <citation type="submission" date="2022-12" db="EMBL/GenBank/DDBJ databases">
        <title>Chromosome-level genome of Tegillarca granosa.</title>
        <authorList>
            <person name="Kim J."/>
        </authorList>
    </citation>
    <scope>NUCLEOTIDE SEQUENCE [LARGE SCALE GENOMIC DNA]</scope>
    <source>
        <strain evidence="1">Teg-2019</strain>
        <tissue evidence="1">Adductor muscle</tissue>
    </source>
</reference>
<comment type="caution">
    <text evidence="1">The sequence shown here is derived from an EMBL/GenBank/DDBJ whole genome shotgun (WGS) entry which is preliminary data.</text>
</comment>
<keyword evidence="2" id="KW-1185">Reference proteome</keyword>
<name>A0ABQ9F325_TEGGR</name>